<organism evidence="2 3">
    <name type="scientific">Mollisia scopiformis</name>
    <name type="common">Conifer needle endophyte fungus</name>
    <name type="synonym">Phialocephala scopiformis</name>
    <dbReference type="NCBI Taxonomy" id="149040"/>
    <lineage>
        <taxon>Eukaryota</taxon>
        <taxon>Fungi</taxon>
        <taxon>Dikarya</taxon>
        <taxon>Ascomycota</taxon>
        <taxon>Pezizomycotina</taxon>
        <taxon>Leotiomycetes</taxon>
        <taxon>Helotiales</taxon>
        <taxon>Mollisiaceae</taxon>
        <taxon>Mollisia</taxon>
    </lineage>
</organism>
<dbReference type="AlphaFoldDB" id="A0A132B303"/>
<sequence>MATIQKCQDPESANSALHLSDAGSPIHNQQEQSTHQSTFTSKDPMSTLLHTTTSTIQSTALNHRNHFVSRCPIQ</sequence>
<dbReference type="EMBL" id="KQ947447">
    <property type="protein sequence ID" value="KUJ06419.1"/>
    <property type="molecule type" value="Genomic_DNA"/>
</dbReference>
<dbReference type="GeneID" id="28833112"/>
<feature type="region of interest" description="Disordered" evidence="1">
    <location>
        <begin position="1"/>
        <end position="45"/>
    </location>
</feature>
<evidence type="ECO:0000313" key="2">
    <source>
        <dbReference type="EMBL" id="KUJ06419.1"/>
    </source>
</evidence>
<feature type="compositionally biased region" description="Polar residues" evidence="1">
    <location>
        <begin position="26"/>
        <end position="45"/>
    </location>
</feature>
<protein>
    <submittedName>
        <fullName evidence="2">Uncharacterized protein</fullName>
    </submittedName>
</protein>
<dbReference type="RefSeq" id="XP_018060774.1">
    <property type="nucleotide sequence ID" value="XM_018223386.1"/>
</dbReference>
<dbReference type="InParanoid" id="A0A132B303"/>
<dbReference type="KEGG" id="psco:LY89DRAFT_790581"/>
<keyword evidence="3" id="KW-1185">Reference proteome</keyword>
<name>A0A132B303_MOLSC</name>
<evidence type="ECO:0000313" key="3">
    <source>
        <dbReference type="Proteomes" id="UP000070700"/>
    </source>
</evidence>
<reference evidence="2 3" key="1">
    <citation type="submission" date="2015-10" db="EMBL/GenBank/DDBJ databases">
        <title>Full genome of DAOMC 229536 Phialocephala scopiformis, a fungal endophyte of spruce producing the potent anti-insectan compound rugulosin.</title>
        <authorList>
            <consortium name="DOE Joint Genome Institute"/>
            <person name="Walker A.K."/>
            <person name="Frasz S.L."/>
            <person name="Seifert K.A."/>
            <person name="Miller J.D."/>
            <person name="Mondo S.J."/>
            <person name="Labutti K."/>
            <person name="Lipzen A."/>
            <person name="Dockter R."/>
            <person name="Kennedy M."/>
            <person name="Grigoriev I.V."/>
            <person name="Spatafora J.W."/>
        </authorList>
    </citation>
    <scope>NUCLEOTIDE SEQUENCE [LARGE SCALE GENOMIC DNA]</scope>
    <source>
        <strain evidence="2 3">CBS 120377</strain>
    </source>
</reference>
<gene>
    <name evidence="2" type="ORF">LY89DRAFT_790581</name>
</gene>
<evidence type="ECO:0000256" key="1">
    <source>
        <dbReference type="SAM" id="MobiDB-lite"/>
    </source>
</evidence>
<dbReference type="Proteomes" id="UP000070700">
    <property type="component" value="Unassembled WGS sequence"/>
</dbReference>
<proteinExistence type="predicted"/>
<accession>A0A132B303</accession>